<name>A0A9D1S7Z2_9FIRM</name>
<dbReference type="EMBL" id="DVNG01000031">
    <property type="protein sequence ID" value="HIU49793.1"/>
    <property type="molecule type" value="Genomic_DNA"/>
</dbReference>
<gene>
    <name evidence="1" type="ORF">IAD22_02100</name>
</gene>
<sequence length="156" mass="16865">MNSKALKTLLFTIIIAITICFSGCSDEKSSGIQGVEFSETGKIAITFRVPEDMTVEEVIGSELGSKTKAAVTSIDQSGYTSNSFMEYYKVEKGGLLSCSGDIYRYGPESTLVSVGSTSQLPAILVIRETPSEDEIFNPEDAEKLEEKYGISLNFGS</sequence>
<reference evidence="1" key="2">
    <citation type="journal article" date="2021" name="PeerJ">
        <title>Extensive microbial diversity within the chicken gut microbiome revealed by metagenomics and culture.</title>
        <authorList>
            <person name="Gilroy R."/>
            <person name="Ravi A."/>
            <person name="Getino M."/>
            <person name="Pursley I."/>
            <person name="Horton D.L."/>
            <person name="Alikhan N.F."/>
            <person name="Baker D."/>
            <person name="Gharbi K."/>
            <person name="Hall N."/>
            <person name="Watson M."/>
            <person name="Adriaenssens E.M."/>
            <person name="Foster-Nyarko E."/>
            <person name="Jarju S."/>
            <person name="Secka A."/>
            <person name="Antonio M."/>
            <person name="Oren A."/>
            <person name="Chaudhuri R.R."/>
            <person name="La Ragione R."/>
            <person name="Hildebrand F."/>
            <person name="Pallen M.J."/>
        </authorList>
    </citation>
    <scope>NUCLEOTIDE SEQUENCE</scope>
    <source>
        <strain evidence="1">ChiGjej1B1-1684</strain>
    </source>
</reference>
<dbReference type="AlphaFoldDB" id="A0A9D1S7Z2"/>
<organism evidence="1 2">
    <name type="scientific">Candidatus Limousia pullorum</name>
    <dbReference type="NCBI Taxonomy" id="2840860"/>
    <lineage>
        <taxon>Bacteria</taxon>
        <taxon>Bacillati</taxon>
        <taxon>Bacillota</taxon>
        <taxon>Clostridia</taxon>
        <taxon>Eubacteriales</taxon>
        <taxon>Oscillospiraceae</taxon>
        <taxon>Oscillospiraceae incertae sedis</taxon>
        <taxon>Candidatus Limousia</taxon>
    </lineage>
</organism>
<accession>A0A9D1S7Z2</accession>
<evidence type="ECO:0000313" key="1">
    <source>
        <dbReference type="EMBL" id="HIU49793.1"/>
    </source>
</evidence>
<reference evidence="1" key="1">
    <citation type="submission" date="2020-10" db="EMBL/GenBank/DDBJ databases">
        <authorList>
            <person name="Gilroy R."/>
        </authorList>
    </citation>
    <scope>NUCLEOTIDE SEQUENCE</scope>
    <source>
        <strain evidence="1">ChiGjej1B1-1684</strain>
    </source>
</reference>
<evidence type="ECO:0000313" key="2">
    <source>
        <dbReference type="Proteomes" id="UP000824118"/>
    </source>
</evidence>
<protein>
    <submittedName>
        <fullName evidence="1">Uncharacterized protein</fullName>
    </submittedName>
</protein>
<proteinExistence type="predicted"/>
<comment type="caution">
    <text evidence="1">The sequence shown here is derived from an EMBL/GenBank/DDBJ whole genome shotgun (WGS) entry which is preliminary data.</text>
</comment>
<dbReference type="Proteomes" id="UP000824118">
    <property type="component" value="Unassembled WGS sequence"/>
</dbReference>